<accession>A0A5B7JLT5</accession>
<name>A0A5B7JLT5_PORTR</name>
<evidence type="ECO:0000313" key="2">
    <source>
        <dbReference type="EMBL" id="MPC95236.1"/>
    </source>
</evidence>
<proteinExistence type="predicted"/>
<dbReference type="Proteomes" id="UP000324222">
    <property type="component" value="Unassembled WGS sequence"/>
</dbReference>
<evidence type="ECO:0000256" key="1">
    <source>
        <dbReference type="SAM" id="MobiDB-lite"/>
    </source>
</evidence>
<comment type="caution">
    <text evidence="2">The sequence shown here is derived from an EMBL/GenBank/DDBJ whole genome shotgun (WGS) entry which is preliminary data.</text>
</comment>
<organism evidence="2 3">
    <name type="scientific">Portunus trituberculatus</name>
    <name type="common">Swimming crab</name>
    <name type="synonym">Neptunus trituberculatus</name>
    <dbReference type="NCBI Taxonomy" id="210409"/>
    <lineage>
        <taxon>Eukaryota</taxon>
        <taxon>Metazoa</taxon>
        <taxon>Ecdysozoa</taxon>
        <taxon>Arthropoda</taxon>
        <taxon>Crustacea</taxon>
        <taxon>Multicrustacea</taxon>
        <taxon>Malacostraca</taxon>
        <taxon>Eumalacostraca</taxon>
        <taxon>Eucarida</taxon>
        <taxon>Decapoda</taxon>
        <taxon>Pleocyemata</taxon>
        <taxon>Brachyura</taxon>
        <taxon>Eubrachyura</taxon>
        <taxon>Portunoidea</taxon>
        <taxon>Portunidae</taxon>
        <taxon>Portuninae</taxon>
        <taxon>Portunus</taxon>
    </lineage>
</organism>
<keyword evidence="3" id="KW-1185">Reference proteome</keyword>
<protein>
    <submittedName>
        <fullName evidence="2">Uncharacterized protein</fullName>
    </submittedName>
</protein>
<reference evidence="2 3" key="1">
    <citation type="submission" date="2019-05" db="EMBL/GenBank/DDBJ databases">
        <title>Another draft genome of Portunus trituberculatus and its Hox gene families provides insights of decapod evolution.</title>
        <authorList>
            <person name="Jeong J.-H."/>
            <person name="Song I."/>
            <person name="Kim S."/>
            <person name="Choi T."/>
            <person name="Kim D."/>
            <person name="Ryu S."/>
            <person name="Kim W."/>
        </authorList>
    </citation>
    <scope>NUCLEOTIDE SEQUENCE [LARGE SCALE GENOMIC DNA]</scope>
    <source>
        <tissue evidence="2">Muscle</tissue>
    </source>
</reference>
<feature type="region of interest" description="Disordered" evidence="1">
    <location>
        <begin position="1"/>
        <end position="26"/>
    </location>
</feature>
<gene>
    <name evidence="2" type="ORF">E2C01_090438</name>
</gene>
<sequence>MRRASEHLTSGSSARQPKFREPPRRLPVVSWRELGQGTSGRRDLSVEVLVRKGFVLEDNPDEARAMAPLQDTTLLKGTADGGHDTSAAAC</sequence>
<dbReference type="EMBL" id="VSRR010101455">
    <property type="protein sequence ID" value="MPC95236.1"/>
    <property type="molecule type" value="Genomic_DNA"/>
</dbReference>
<evidence type="ECO:0000313" key="3">
    <source>
        <dbReference type="Proteomes" id="UP000324222"/>
    </source>
</evidence>
<dbReference type="AlphaFoldDB" id="A0A5B7JLT5"/>